<keyword evidence="3" id="KW-1185">Reference proteome</keyword>
<evidence type="ECO:0000313" key="3">
    <source>
        <dbReference type="Proteomes" id="UP001516400"/>
    </source>
</evidence>
<sequence>MSVWATYRALRLFYGRHNRLTERTIRNVVDKLDTSGSVNDLPISVRRLNARSAENIAAVRENVQENPRQWISRCTQGLGLTQTTTWRILHRDLGLDQYKIQLNQELKVNDHRHRRVVAEWTLKQLAADHNFLRKIIFSDEAHS</sequence>
<dbReference type="AlphaFoldDB" id="A0ABD2NR90"/>
<dbReference type="Proteomes" id="UP001516400">
    <property type="component" value="Unassembled WGS sequence"/>
</dbReference>
<evidence type="ECO:0000259" key="1">
    <source>
        <dbReference type="Pfam" id="PF16087"/>
    </source>
</evidence>
<comment type="caution">
    <text evidence="2">The sequence shown here is derived from an EMBL/GenBank/DDBJ whole genome shotgun (WGS) entry which is preliminary data.</text>
</comment>
<feature type="domain" description="DUF4817" evidence="1">
    <location>
        <begin position="2"/>
        <end position="39"/>
    </location>
</feature>
<dbReference type="Pfam" id="PF16087">
    <property type="entry name" value="DUF4817"/>
    <property type="match status" value="1"/>
</dbReference>
<dbReference type="InterPro" id="IPR032135">
    <property type="entry name" value="DUF4817"/>
</dbReference>
<dbReference type="PANTHER" id="PTHR47326">
    <property type="entry name" value="TRANSPOSABLE ELEMENT TC3 TRANSPOSASE-LIKE PROTEIN"/>
    <property type="match status" value="1"/>
</dbReference>
<dbReference type="PANTHER" id="PTHR47326:SF1">
    <property type="entry name" value="HTH PSQ-TYPE DOMAIN-CONTAINING PROTEIN"/>
    <property type="match status" value="1"/>
</dbReference>
<organism evidence="2 3">
    <name type="scientific">Cryptolaemus montrouzieri</name>
    <dbReference type="NCBI Taxonomy" id="559131"/>
    <lineage>
        <taxon>Eukaryota</taxon>
        <taxon>Metazoa</taxon>
        <taxon>Ecdysozoa</taxon>
        <taxon>Arthropoda</taxon>
        <taxon>Hexapoda</taxon>
        <taxon>Insecta</taxon>
        <taxon>Pterygota</taxon>
        <taxon>Neoptera</taxon>
        <taxon>Endopterygota</taxon>
        <taxon>Coleoptera</taxon>
        <taxon>Polyphaga</taxon>
        <taxon>Cucujiformia</taxon>
        <taxon>Coccinelloidea</taxon>
        <taxon>Coccinellidae</taxon>
        <taxon>Scymninae</taxon>
        <taxon>Scymnini</taxon>
        <taxon>Cryptolaemus</taxon>
    </lineage>
</organism>
<name>A0ABD2NR90_9CUCU</name>
<reference evidence="2 3" key="1">
    <citation type="journal article" date="2021" name="BMC Biol.">
        <title>Horizontally acquired antibacterial genes associated with adaptive radiation of ladybird beetles.</title>
        <authorList>
            <person name="Li H.S."/>
            <person name="Tang X.F."/>
            <person name="Huang Y.H."/>
            <person name="Xu Z.Y."/>
            <person name="Chen M.L."/>
            <person name="Du X.Y."/>
            <person name="Qiu B.Y."/>
            <person name="Chen P.T."/>
            <person name="Zhang W."/>
            <person name="Slipinski A."/>
            <person name="Escalona H.E."/>
            <person name="Waterhouse R.M."/>
            <person name="Zwick A."/>
            <person name="Pang H."/>
        </authorList>
    </citation>
    <scope>NUCLEOTIDE SEQUENCE [LARGE SCALE GENOMIC DNA]</scope>
    <source>
        <strain evidence="2">SYSU2018</strain>
    </source>
</reference>
<gene>
    <name evidence="2" type="ORF">HHI36_004373</name>
</gene>
<accession>A0ABD2NR90</accession>
<protein>
    <recommendedName>
        <fullName evidence="1">DUF4817 domain-containing protein</fullName>
    </recommendedName>
</protein>
<dbReference type="EMBL" id="JABFTP020000144">
    <property type="protein sequence ID" value="KAL3281155.1"/>
    <property type="molecule type" value="Genomic_DNA"/>
</dbReference>
<evidence type="ECO:0000313" key="2">
    <source>
        <dbReference type="EMBL" id="KAL3281155.1"/>
    </source>
</evidence>
<proteinExistence type="predicted"/>